<sequence>MIATVCVVVAVLLVALLALTPVLARGVPADVVAPPRAGRGGAPLVHLSEVAGRRAAEEPVAAAAPVPAADHADAHDLAA</sequence>
<evidence type="ECO:0000313" key="2">
    <source>
        <dbReference type="EMBL" id="NNH22410.1"/>
    </source>
</evidence>
<feature type="signal peptide" evidence="1">
    <location>
        <begin position="1"/>
        <end position="24"/>
    </location>
</feature>
<evidence type="ECO:0000313" key="3">
    <source>
        <dbReference type="Proteomes" id="UP000555552"/>
    </source>
</evidence>
<organism evidence="2 3">
    <name type="scientific">Pseudokineococcus marinus</name>
    <dbReference type="NCBI Taxonomy" id="351215"/>
    <lineage>
        <taxon>Bacteria</taxon>
        <taxon>Bacillati</taxon>
        <taxon>Actinomycetota</taxon>
        <taxon>Actinomycetes</taxon>
        <taxon>Kineosporiales</taxon>
        <taxon>Kineosporiaceae</taxon>
        <taxon>Pseudokineococcus</taxon>
    </lineage>
</organism>
<evidence type="ECO:0000256" key="1">
    <source>
        <dbReference type="SAM" id="SignalP"/>
    </source>
</evidence>
<keyword evidence="1" id="KW-0732">Signal</keyword>
<protein>
    <submittedName>
        <fullName evidence="2">Uncharacterized protein</fullName>
    </submittedName>
</protein>
<keyword evidence="3" id="KW-1185">Reference proteome</keyword>
<dbReference type="AlphaFoldDB" id="A0A849BH17"/>
<proteinExistence type="predicted"/>
<dbReference type="RefSeq" id="WP_171202255.1">
    <property type="nucleotide sequence ID" value="NZ_BAAANP010000012.1"/>
</dbReference>
<accession>A0A849BH17</accession>
<name>A0A849BH17_9ACTN</name>
<comment type="caution">
    <text evidence="2">The sequence shown here is derived from an EMBL/GenBank/DDBJ whole genome shotgun (WGS) entry which is preliminary data.</text>
</comment>
<gene>
    <name evidence="2" type="ORF">HLB09_04760</name>
</gene>
<dbReference type="EMBL" id="JABEMA010000039">
    <property type="protein sequence ID" value="NNH22410.1"/>
    <property type="molecule type" value="Genomic_DNA"/>
</dbReference>
<reference evidence="2 3" key="1">
    <citation type="submission" date="2020-05" db="EMBL/GenBank/DDBJ databases">
        <title>MicrobeNet Type strains.</title>
        <authorList>
            <person name="Nicholson A.C."/>
        </authorList>
    </citation>
    <scope>NUCLEOTIDE SEQUENCE [LARGE SCALE GENOMIC DNA]</scope>
    <source>
        <strain evidence="2 3">JCM 14547</strain>
    </source>
</reference>
<feature type="chain" id="PRO_5032336508" evidence="1">
    <location>
        <begin position="25"/>
        <end position="79"/>
    </location>
</feature>
<dbReference type="Proteomes" id="UP000555552">
    <property type="component" value="Unassembled WGS sequence"/>
</dbReference>